<proteinExistence type="inferred from homology"/>
<dbReference type="GO" id="GO:0005886">
    <property type="term" value="C:plasma membrane"/>
    <property type="evidence" value="ECO:0007669"/>
    <property type="project" value="TreeGrafter"/>
</dbReference>
<dbReference type="OrthoDB" id="9807950at2"/>
<keyword evidence="6" id="KW-1185">Reference proteome</keyword>
<dbReference type="Pfam" id="PF01312">
    <property type="entry name" value="Bac_export_2"/>
    <property type="match status" value="1"/>
</dbReference>
<dbReference type="Gene3D" id="3.40.1690.10">
    <property type="entry name" value="secretion proteins EscU"/>
    <property type="match status" value="1"/>
</dbReference>
<dbReference type="Proteomes" id="UP000295794">
    <property type="component" value="Unassembled WGS sequence"/>
</dbReference>
<evidence type="ECO:0000256" key="1">
    <source>
        <dbReference type="ARBA" id="ARBA00010690"/>
    </source>
</evidence>
<comment type="similarity">
    <text evidence="1">Belongs to the type III secretion exporter family.</text>
</comment>
<dbReference type="EMBL" id="SMBT01000031">
    <property type="protein sequence ID" value="TCU80252.1"/>
    <property type="molecule type" value="Genomic_DNA"/>
</dbReference>
<feature type="transmembrane region" description="Helical" evidence="2">
    <location>
        <begin position="73"/>
        <end position="94"/>
    </location>
</feature>
<feature type="transmembrane region" description="Helical" evidence="2">
    <location>
        <begin position="174"/>
        <end position="203"/>
    </location>
</feature>
<dbReference type="SUPFAM" id="SSF160544">
    <property type="entry name" value="EscU C-terminal domain-like"/>
    <property type="match status" value="1"/>
</dbReference>
<dbReference type="NCBIfam" id="NF006017">
    <property type="entry name" value="PRK08156.1"/>
    <property type="match status" value="1"/>
</dbReference>
<feature type="transmembrane region" description="Helical" evidence="2">
    <location>
        <begin position="29"/>
        <end position="47"/>
    </location>
</feature>
<sequence>MAGEKTEKPTAKKLLDSAKKGQSYKSRDMVVLCILVAGVGFTATRSFNAVVEMYCGFIEKGFKTPPADAARELVFAFLTLSLPIILACVVATVLPSLWQSRLVFATEAIKIDFSALNPVSGFKKLFSMKTVKELVKAVFYLLLTITVAYAFWVFQRHMLLAQLYVSTAEAGAAWVKAGVILVFYCVAAFIFIIGMDAWVDYLLYIKNLKMEKHEVKQEHKQAEVSREVKSRRREVHEELLSEQIKSDVAQSQFVLANPTHIAIGVYMDTESLPLPFVSVLETEQKARAVIAYAEKIGIPVVRDIRLTRAIFKVATRYTFVPYELVEEVYKVLFWLLEVEKARAGNGDSLTFDS</sequence>
<accession>A0A377Q8F9</accession>
<keyword evidence="2" id="KW-1133">Transmembrane helix</keyword>
<dbReference type="GO" id="GO:0009306">
    <property type="term" value="P:protein secretion"/>
    <property type="evidence" value="ECO:0007669"/>
    <property type="project" value="InterPro"/>
</dbReference>
<evidence type="ECO:0000313" key="5">
    <source>
        <dbReference type="Proteomes" id="UP000255108"/>
    </source>
</evidence>
<evidence type="ECO:0000313" key="4">
    <source>
        <dbReference type="EMBL" id="TCU80252.1"/>
    </source>
</evidence>
<keyword evidence="2" id="KW-0812">Transmembrane</keyword>
<evidence type="ECO:0000256" key="2">
    <source>
        <dbReference type="SAM" id="Phobius"/>
    </source>
</evidence>
<dbReference type="PRINTS" id="PR00950">
    <property type="entry name" value="TYPE3IMSPROT"/>
</dbReference>
<evidence type="ECO:0000313" key="3">
    <source>
        <dbReference type="EMBL" id="STQ90141.1"/>
    </source>
</evidence>
<dbReference type="InterPro" id="IPR006135">
    <property type="entry name" value="T3SS_substrate_exporter"/>
</dbReference>
<dbReference type="RefSeq" id="WP_115226517.1">
    <property type="nucleotide sequence ID" value="NZ_CAWOLO010000031.1"/>
</dbReference>
<evidence type="ECO:0000313" key="6">
    <source>
        <dbReference type="Proteomes" id="UP000295794"/>
    </source>
</evidence>
<dbReference type="Proteomes" id="UP000255108">
    <property type="component" value="Unassembled WGS sequence"/>
</dbReference>
<dbReference type="Gene3D" id="6.10.250.2080">
    <property type="match status" value="1"/>
</dbReference>
<dbReference type="EMBL" id="UGHR01000001">
    <property type="protein sequence ID" value="STQ90141.1"/>
    <property type="molecule type" value="Genomic_DNA"/>
</dbReference>
<gene>
    <name evidence="3" type="primary">spaS_1</name>
    <name evidence="4" type="ORF">EV682_1316</name>
    <name evidence="3" type="ORF">NCTC11159_01203</name>
</gene>
<name>A0A377Q8F9_9NEIS</name>
<keyword evidence="2" id="KW-0472">Membrane</keyword>
<organism evidence="3 5">
    <name type="scientific">Iodobacter fluviatilis</name>
    <dbReference type="NCBI Taxonomy" id="537"/>
    <lineage>
        <taxon>Bacteria</taxon>
        <taxon>Pseudomonadati</taxon>
        <taxon>Pseudomonadota</taxon>
        <taxon>Betaproteobacteria</taxon>
        <taxon>Neisseriales</taxon>
        <taxon>Chitinibacteraceae</taxon>
        <taxon>Iodobacter</taxon>
    </lineage>
</organism>
<dbReference type="PANTHER" id="PTHR30531">
    <property type="entry name" value="FLAGELLAR BIOSYNTHETIC PROTEIN FLHB"/>
    <property type="match status" value="1"/>
</dbReference>
<dbReference type="PANTHER" id="PTHR30531:SF14">
    <property type="entry name" value="SURFACE PRESENTATION OF ANTIGENS PROTEIN SPAS"/>
    <property type="match status" value="1"/>
</dbReference>
<reference evidence="3 5" key="1">
    <citation type="submission" date="2018-06" db="EMBL/GenBank/DDBJ databases">
        <authorList>
            <consortium name="Pathogen Informatics"/>
            <person name="Doyle S."/>
        </authorList>
    </citation>
    <scope>NUCLEOTIDE SEQUENCE [LARGE SCALE GENOMIC DNA]</scope>
    <source>
        <strain evidence="3 5">NCTC11159</strain>
    </source>
</reference>
<reference evidence="4 6" key="2">
    <citation type="submission" date="2019-03" db="EMBL/GenBank/DDBJ databases">
        <title>Genomic Encyclopedia of Type Strains, Phase IV (KMG-IV): sequencing the most valuable type-strain genomes for metagenomic binning, comparative biology and taxonomic classification.</title>
        <authorList>
            <person name="Goeker M."/>
        </authorList>
    </citation>
    <scope>NUCLEOTIDE SEQUENCE [LARGE SCALE GENOMIC DNA]</scope>
    <source>
        <strain evidence="4 6">DSM 3764</strain>
    </source>
</reference>
<dbReference type="InterPro" id="IPR029025">
    <property type="entry name" value="T3SS_substrate_exporter_C"/>
</dbReference>
<dbReference type="AlphaFoldDB" id="A0A377Q8F9"/>
<protein>
    <submittedName>
        <fullName evidence="3">Surface presentation of antigens protein spaS</fullName>
    </submittedName>
    <submittedName>
        <fullName evidence="4">Type III secretion protein U</fullName>
    </submittedName>
</protein>
<feature type="transmembrane region" description="Helical" evidence="2">
    <location>
        <begin position="134"/>
        <end position="154"/>
    </location>
</feature>